<dbReference type="InterPro" id="IPR018077">
    <property type="entry name" value="Glyco_hydro_fam25_subgr"/>
</dbReference>
<dbReference type="EMBL" id="JAOQJQ010000004">
    <property type="protein sequence ID" value="MCU6762665.1"/>
    <property type="molecule type" value="Genomic_DNA"/>
</dbReference>
<dbReference type="PROSITE" id="PS51904">
    <property type="entry name" value="GLYCOSYL_HYDROL_F25_2"/>
    <property type="match status" value="1"/>
</dbReference>
<evidence type="ECO:0000256" key="1">
    <source>
        <dbReference type="ARBA" id="ARBA00010646"/>
    </source>
</evidence>
<dbReference type="InterPro" id="IPR048713">
    <property type="entry name" value="Choline_bind_rpt"/>
</dbReference>
<dbReference type="Pfam" id="PF21540">
    <property type="entry name" value="Choline_bind_4"/>
    <property type="match status" value="8"/>
</dbReference>
<evidence type="ECO:0000313" key="6">
    <source>
        <dbReference type="Proteomes" id="UP001652442"/>
    </source>
</evidence>
<organism evidence="5 6">
    <name type="scientific">Brotonthovivens ammoniilytica</name>
    <dbReference type="NCBI Taxonomy" id="2981725"/>
    <lineage>
        <taxon>Bacteria</taxon>
        <taxon>Bacillati</taxon>
        <taxon>Bacillota</taxon>
        <taxon>Clostridia</taxon>
        <taxon>Lachnospirales</taxon>
        <taxon>Lachnospiraceae</taxon>
        <taxon>Brotonthovivens</taxon>
    </lineage>
</organism>
<feature type="signal peptide" evidence="4">
    <location>
        <begin position="1"/>
        <end position="28"/>
    </location>
</feature>
<dbReference type="PANTHER" id="PTHR34135:SF2">
    <property type="entry name" value="LYSOZYME"/>
    <property type="match status" value="1"/>
</dbReference>
<evidence type="ECO:0000256" key="2">
    <source>
        <dbReference type="ARBA" id="ARBA00022801"/>
    </source>
</evidence>
<sequence>MKKKKLILKVLCICISFTTIIIPANSFAASQNLLTNNSITKDNITDDDPGRERLQGDIPQEFGNQISPYQNRSVKYIHDDRFKNHTIKEGIDVSKYQGEINWNEVKNSGIDFAFIRIAYRGSSQGVLSIDPYAERNLKGASEAGIPIGVYIFSQAITPKEAQEEARFLLENTKNFNISLPYVMDFEYVGSSSGRLYDANLSRQEATNICRTFCDTINDAGFTPMIYANLSMLENNLYASQISKDYPIWLARYNSYAGYDGDYEFWQYSSTGTVNGISGNVDKNFWYTEKAELIKINNEYYYYQNGKFQEDYNGLLQYNENLYLIKQGKWAATYEGLYSTSDGNLNYIKNGIMQTTYNGLVKHKNGIWYYIKNGEAQLSYTGLAKHSTGTWYYVENGKAQLSYTGLAKHSTGTWYYVENGKAQLSYTGLAKHSTGTWYYVENGKAQLSYTGLAKHSTGTWYYVENGKAQLSYTGLAKHSTGTWYYIKNGKAQLGYTGLAKHSTGTWYYIKNGKWDKEYTGKVKYGSKYYFIKNGLKL</sequence>
<dbReference type="Proteomes" id="UP001652442">
    <property type="component" value="Unassembled WGS sequence"/>
</dbReference>
<keyword evidence="2" id="KW-0378">Hydrolase</keyword>
<accession>A0ABT2TKC4</accession>
<dbReference type="InterPro" id="IPR017853">
    <property type="entry name" value="GH"/>
</dbReference>
<keyword evidence="4" id="KW-0732">Signal</keyword>
<dbReference type="RefSeq" id="WP_158425375.1">
    <property type="nucleotide sequence ID" value="NZ_JAOQJQ010000004.1"/>
</dbReference>
<dbReference type="CDD" id="cd06414">
    <property type="entry name" value="GH25_LytC-like"/>
    <property type="match status" value="1"/>
</dbReference>
<dbReference type="Pfam" id="PF01183">
    <property type="entry name" value="Glyco_hydro_25"/>
    <property type="match status" value="1"/>
</dbReference>
<dbReference type="Gene3D" id="2.10.270.10">
    <property type="entry name" value="Cholin Binding"/>
    <property type="match status" value="1"/>
</dbReference>
<comment type="similarity">
    <text evidence="1">Belongs to the glycosyl hydrolase 25 family.</text>
</comment>
<dbReference type="SMART" id="SM00641">
    <property type="entry name" value="Glyco_25"/>
    <property type="match status" value="1"/>
</dbReference>
<protein>
    <submittedName>
        <fullName evidence="5">GH25 family lysozyme</fullName>
    </submittedName>
</protein>
<evidence type="ECO:0000256" key="3">
    <source>
        <dbReference type="ARBA" id="ARBA00023295"/>
    </source>
</evidence>
<dbReference type="PANTHER" id="PTHR34135">
    <property type="entry name" value="LYSOZYME"/>
    <property type="match status" value="1"/>
</dbReference>
<evidence type="ECO:0000256" key="4">
    <source>
        <dbReference type="SAM" id="SignalP"/>
    </source>
</evidence>
<dbReference type="SUPFAM" id="SSF51445">
    <property type="entry name" value="(Trans)glycosidases"/>
    <property type="match status" value="1"/>
</dbReference>
<comment type="caution">
    <text evidence="5">The sequence shown here is derived from an EMBL/GenBank/DDBJ whole genome shotgun (WGS) entry which is preliminary data.</text>
</comment>
<gene>
    <name evidence="5" type="ORF">OCV88_10005</name>
</gene>
<keyword evidence="3" id="KW-0326">Glycosidase</keyword>
<keyword evidence="6" id="KW-1185">Reference proteome</keyword>
<feature type="chain" id="PRO_5047451073" evidence="4">
    <location>
        <begin position="29"/>
        <end position="536"/>
    </location>
</feature>
<name>A0ABT2TKC4_9FIRM</name>
<evidence type="ECO:0000313" key="5">
    <source>
        <dbReference type="EMBL" id="MCU6762665.1"/>
    </source>
</evidence>
<dbReference type="Gene3D" id="3.20.20.80">
    <property type="entry name" value="Glycosidases"/>
    <property type="match status" value="1"/>
</dbReference>
<reference evidence="5 6" key="1">
    <citation type="journal article" date="2021" name="ISME Commun">
        <title>Automated analysis of genomic sequences facilitates high-throughput and comprehensive description of bacteria.</title>
        <authorList>
            <person name="Hitch T.C.A."/>
        </authorList>
    </citation>
    <scope>NUCLEOTIDE SEQUENCE [LARGE SCALE GENOMIC DNA]</scope>
    <source>
        <strain evidence="5 6">Sanger_109</strain>
    </source>
</reference>
<dbReference type="InterPro" id="IPR002053">
    <property type="entry name" value="Glyco_hydro_25"/>
</dbReference>
<proteinExistence type="inferred from homology"/>